<evidence type="ECO:0000256" key="2">
    <source>
        <dbReference type="ARBA" id="ARBA00022598"/>
    </source>
</evidence>
<dbReference type="Gene3D" id="3.40.440.10">
    <property type="entry name" value="Adenylosuccinate Synthetase, subunit A, domain 1"/>
    <property type="match status" value="1"/>
</dbReference>
<dbReference type="CDD" id="cd03108">
    <property type="entry name" value="AdSS"/>
    <property type="match status" value="1"/>
</dbReference>
<dbReference type="PANTHER" id="PTHR11846:SF0">
    <property type="entry name" value="ADENYLOSUCCINATE SYNTHETASE"/>
    <property type="match status" value="1"/>
</dbReference>
<dbReference type="SMART" id="SM00788">
    <property type="entry name" value="Adenylsucc_synt"/>
    <property type="match status" value="1"/>
</dbReference>
<dbReference type="InterPro" id="IPR027417">
    <property type="entry name" value="P-loop_NTPase"/>
</dbReference>
<feature type="binding site" description="in other chain" evidence="8">
    <location>
        <position position="142"/>
    </location>
    <ligand>
        <name>IMP</name>
        <dbReference type="ChEBI" id="CHEBI:58053"/>
        <note>ligand shared between dimeric partners</note>
    </ligand>
</feature>
<dbReference type="PROSITE" id="PS01266">
    <property type="entry name" value="ADENYLOSUCCIN_SYN_1"/>
    <property type="match status" value="1"/>
</dbReference>
<dbReference type="InterPro" id="IPR033128">
    <property type="entry name" value="Adenylosuccin_syn_Lys_AS"/>
</dbReference>
<gene>
    <name evidence="8 11" type="primary">purA</name>
    <name evidence="11" type="ORF">VEIDISOL_00154</name>
</gene>
<name>C4FMZ9_9FIRM</name>
<dbReference type="InterPro" id="IPR042109">
    <property type="entry name" value="Adenylosuccinate_synth_dom1"/>
</dbReference>
<evidence type="ECO:0000313" key="12">
    <source>
        <dbReference type="Proteomes" id="UP000003529"/>
    </source>
</evidence>
<dbReference type="NCBIfam" id="NF002223">
    <property type="entry name" value="PRK01117.1"/>
    <property type="match status" value="1"/>
</dbReference>
<feature type="binding site" evidence="8">
    <location>
        <position position="27"/>
    </location>
    <ligand>
        <name>Mg(2+)</name>
        <dbReference type="ChEBI" id="CHEBI:18420"/>
    </ligand>
</feature>
<keyword evidence="2 8" id="KW-0436">Ligase</keyword>
<evidence type="ECO:0000256" key="7">
    <source>
        <dbReference type="ARBA" id="ARBA00023134"/>
    </source>
</evidence>
<accession>C4FMZ9</accession>
<feature type="binding site" evidence="8">
    <location>
        <position position="54"/>
    </location>
    <ligand>
        <name>Mg(2+)</name>
        <dbReference type="ChEBI" id="CHEBI:18420"/>
    </ligand>
</feature>
<feature type="binding site" description="in other chain" evidence="8">
    <location>
        <position position="316"/>
    </location>
    <ligand>
        <name>IMP</name>
        <dbReference type="ChEBI" id="CHEBI:58053"/>
        <note>ligand shared between dimeric partners</note>
    </ligand>
</feature>
<dbReference type="eggNOG" id="COG0104">
    <property type="taxonomic scope" value="Bacteria"/>
</dbReference>
<keyword evidence="7 8" id="KW-0342">GTP-binding</keyword>
<feature type="binding site" description="in other chain" evidence="8">
    <location>
        <begin position="52"/>
        <end position="55"/>
    </location>
    <ligand>
        <name>IMP</name>
        <dbReference type="ChEBI" id="CHEBI:58053"/>
        <note>ligand shared between dimeric partners</note>
    </ligand>
</feature>
<feature type="binding site" description="in other chain" evidence="8">
    <location>
        <begin position="27"/>
        <end position="30"/>
    </location>
    <ligand>
        <name>IMP</name>
        <dbReference type="ChEBI" id="CHEBI:58053"/>
        <note>ligand shared between dimeric partners</note>
    </ligand>
</feature>
<evidence type="ECO:0000256" key="9">
    <source>
        <dbReference type="PROSITE-ProRule" id="PRU10134"/>
    </source>
</evidence>
<feature type="binding site" description="in other chain" evidence="8">
    <location>
        <position position="237"/>
    </location>
    <ligand>
        <name>IMP</name>
        <dbReference type="ChEBI" id="CHEBI:58053"/>
        <note>ligand shared between dimeric partners</note>
    </ligand>
</feature>
<evidence type="ECO:0000256" key="10">
    <source>
        <dbReference type="RuleBase" id="RU000520"/>
    </source>
</evidence>
<sequence>MLVNYLDFHMEDIDMATSMVIGTQWGDEGKGKIVDWIAERADVVVRSQGGNNAGHTVVVDDKAFALRLLPSGILYDNKQNIVGTGVVIDPKVLLQEIEGLEKQGKSAKSLHISDRAHVIMPYHIALDNAEEASKGDAKIGTTKNGIGPCYADKINRIGIRICDLYDLETFKQKLAYNVEFKNKMLTKVYDAEPVNYDEILVDYIKYAEALKPYVTDTNIAVLKAVKEDKKVLFEGAQATMLDLDHGTYPFVTSSHPIAGGASTGAGIGPNYLKNIFGVVKAYATRVGAGPFPTELLDETGDNLRELGHEFGTVTGRPRRCGWLDLMVVKYAAGLNSLDYLAITRLDILDSFKELKICVGYKLNGKDVEGFPANLKDLEACEAVYETLPGWETDISGIRKYEELPENARKYVERIAEVTGVPLGIVSVGPNRNQTIDLVNVF</sequence>
<evidence type="ECO:0000313" key="11">
    <source>
        <dbReference type="EMBL" id="EEP66091.1"/>
    </source>
</evidence>
<feature type="binding site" evidence="8">
    <location>
        <begin position="312"/>
        <end position="318"/>
    </location>
    <ligand>
        <name>substrate</name>
    </ligand>
</feature>
<dbReference type="PROSITE" id="PS00513">
    <property type="entry name" value="ADENYLOSUCCIN_SYN_2"/>
    <property type="match status" value="1"/>
</dbReference>
<protein>
    <recommendedName>
        <fullName evidence="8 10">Adenylosuccinate synthetase</fullName>
        <shortName evidence="8">AMPSase</shortName>
        <shortName evidence="8">AdSS</shortName>
        <ecNumber evidence="8 10">6.3.4.4</ecNumber>
    </recommendedName>
    <alternativeName>
        <fullName evidence="8">IMP--aspartate ligase</fullName>
    </alternativeName>
</protein>
<feature type="binding site" evidence="8">
    <location>
        <position position="318"/>
    </location>
    <ligand>
        <name>GTP</name>
        <dbReference type="ChEBI" id="CHEBI:37565"/>
    </ligand>
</feature>
<dbReference type="GO" id="GO:0005525">
    <property type="term" value="F:GTP binding"/>
    <property type="evidence" value="ECO:0007669"/>
    <property type="project" value="UniProtKB-UniRule"/>
</dbReference>
<dbReference type="NCBIfam" id="TIGR00184">
    <property type="entry name" value="purA"/>
    <property type="match status" value="1"/>
</dbReference>
<dbReference type="EMBL" id="ACIK02000004">
    <property type="protein sequence ID" value="EEP66091.1"/>
    <property type="molecule type" value="Genomic_DNA"/>
</dbReference>
<dbReference type="AlphaFoldDB" id="C4FMZ9"/>
<comment type="caution">
    <text evidence="11">The sequence shown here is derived from an EMBL/GenBank/DDBJ whole genome shotgun (WGS) entry which is preliminary data.</text>
</comment>
<dbReference type="InterPro" id="IPR042110">
    <property type="entry name" value="Adenylosuccinate_synth_dom2"/>
</dbReference>
<feature type="active site" description="Proton acceptor" evidence="8">
    <location>
        <position position="27"/>
    </location>
</feature>
<proteinExistence type="inferred from homology"/>
<dbReference type="GO" id="GO:0000287">
    <property type="term" value="F:magnesium ion binding"/>
    <property type="evidence" value="ECO:0007669"/>
    <property type="project" value="UniProtKB-UniRule"/>
</dbReference>
<dbReference type="Gene3D" id="1.10.300.10">
    <property type="entry name" value="Adenylosuccinate Synthetase, subunit A, domain 2"/>
    <property type="match status" value="1"/>
</dbReference>
<organism evidence="11 12">
    <name type="scientific">Veillonella dispar ATCC 17748</name>
    <dbReference type="NCBI Taxonomy" id="546273"/>
    <lineage>
        <taxon>Bacteria</taxon>
        <taxon>Bacillati</taxon>
        <taxon>Bacillota</taxon>
        <taxon>Negativicutes</taxon>
        <taxon>Veillonellales</taxon>
        <taxon>Veillonellaceae</taxon>
        <taxon>Veillonella</taxon>
    </lineage>
</organism>
<comment type="similarity">
    <text evidence="8 10">Belongs to the adenylosuccinate synthetase family.</text>
</comment>
<feature type="binding site" evidence="8">
    <location>
        <begin position="344"/>
        <end position="346"/>
    </location>
    <ligand>
        <name>GTP</name>
        <dbReference type="ChEBI" id="CHEBI:37565"/>
    </ligand>
</feature>
<feature type="binding site" evidence="8">
    <location>
        <begin position="26"/>
        <end position="32"/>
    </location>
    <ligand>
        <name>GTP</name>
        <dbReference type="ChEBI" id="CHEBI:37565"/>
    </ligand>
</feature>
<keyword evidence="12" id="KW-1185">Reference proteome</keyword>
<dbReference type="EC" id="6.3.4.4" evidence="8 10"/>
<dbReference type="GO" id="GO:0004019">
    <property type="term" value="F:adenylosuccinate synthase activity"/>
    <property type="evidence" value="ECO:0007669"/>
    <property type="project" value="UniProtKB-UniRule"/>
</dbReference>
<feature type="active site" evidence="9">
    <location>
        <position position="153"/>
    </location>
</feature>
<comment type="function">
    <text evidence="8">Plays an important role in the de novo pathway of purine nucleotide biosynthesis. Catalyzes the first committed step in the biosynthesis of AMP from IMP.</text>
</comment>
<keyword evidence="3 8" id="KW-0479">Metal-binding</keyword>
<feature type="binding site" evidence="8">
    <location>
        <begin position="54"/>
        <end position="56"/>
    </location>
    <ligand>
        <name>GTP</name>
        <dbReference type="ChEBI" id="CHEBI:37565"/>
    </ligand>
</feature>
<keyword evidence="8" id="KW-0963">Cytoplasm</keyword>
<evidence type="ECO:0000256" key="3">
    <source>
        <dbReference type="ARBA" id="ARBA00022723"/>
    </source>
</evidence>
<feature type="active site" description="Proton donor" evidence="8">
    <location>
        <position position="55"/>
    </location>
</feature>
<comment type="catalytic activity">
    <reaction evidence="8 10">
        <text>IMP + L-aspartate + GTP = N(6)-(1,2-dicarboxyethyl)-AMP + GDP + phosphate + 2 H(+)</text>
        <dbReference type="Rhea" id="RHEA:15753"/>
        <dbReference type="ChEBI" id="CHEBI:15378"/>
        <dbReference type="ChEBI" id="CHEBI:29991"/>
        <dbReference type="ChEBI" id="CHEBI:37565"/>
        <dbReference type="ChEBI" id="CHEBI:43474"/>
        <dbReference type="ChEBI" id="CHEBI:57567"/>
        <dbReference type="ChEBI" id="CHEBI:58053"/>
        <dbReference type="ChEBI" id="CHEBI:58189"/>
        <dbReference type="EC" id="6.3.4.4"/>
    </reaction>
</comment>
<comment type="cofactor">
    <cofactor evidence="8">
        <name>Mg(2+)</name>
        <dbReference type="ChEBI" id="CHEBI:18420"/>
    </cofactor>
    <text evidence="8">Binds 1 Mg(2+) ion per subunit.</text>
</comment>
<dbReference type="InterPro" id="IPR042111">
    <property type="entry name" value="Adenylosuccinate_synth_dom3"/>
</dbReference>
<feature type="binding site" evidence="8">
    <location>
        <begin position="426"/>
        <end position="428"/>
    </location>
    <ligand>
        <name>GTP</name>
        <dbReference type="ChEBI" id="CHEBI:37565"/>
    </ligand>
</feature>
<keyword evidence="4 8" id="KW-0547">Nucleotide-binding</keyword>
<dbReference type="SUPFAM" id="SSF52540">
    <property type="entry name" value="P-loop containing nucleoside triphosphate hydrolases"/>
    <property type="match status" value="1"/>
</dbReference>
<evidence type="ECO:0000256" key="8">
    <source>
        <dbReference type="HAMAP-Rule" id="MF_00011"/>
    </source>
</evidence>
<dbReference type="Pfam" id="PF00709">
    <property type="entry name" value="Adenylsucc_synt"/>
    <property type="match status" value="1"/>
</dbReference>
<keyword evidence="5 8" id="KW-0658">Purine biosynthesis</keyword>
<dbReference type="GO" id="GO:0005737">
    <property type="term" value="C:cytoplasm"/>
    <property type="evidence" value="ECO:0007669"/>
    <property type="project" value="UniProtKB-SubCell"/>
</dbReference>
<dbReference type="InterPro" id="IPR001114">
    <property type="entry name" value="Adenylosuccinate_synthetase"/>
</dbReference>
<dbReference type="InterPro" id="IPR018220">
    <property type="entry name" value="Adenylosuccin_syn_GTP-bd"/>
</dbReference>
<dbReference type="FunFam" id="1.10.300.10:FF:000001">
    <property type="entry name" value="Adenylosuccinate synthetase"/>
    <property type="match status" value="1"/>
</dbReference>
<dbReference type="FunFam" id="3.90.170.10:FF:000001">
    <property type="entry name" value="Adenylosuccinate synthetase"/>
    <property type="match status" value="1"/>
</dbReference>
<feature type="binding site" evidence="8">
    <location>
        <position position="156"/>
    </location>
    <ligand>
        <name>IMP</name>
        <dbReference type="ChEBI" id="CHEBI:58053"/>
        <note>ligand shared between dimeric partners</note>
    </ligand>
</feature>
<evidence type="ECO:0000256" key="4">
    <source>
        <dbReference type="ARBA" id="ARBA00022741"/>
    </source>
</evidence>
<dbReference type="HOGENOM" id="CLU_029848_0_0_9"/>
<dbReference type="HAMAP" id="MF_00011">
    <property type="entry name" value="Adenylosucc_synth"/>
    <property type="match status" value="1"/>
</dbReference>
<dbReference type="PANTHER" id="PTHR11846">
    <property type="entry name" value="ADENYLOSUCCINATE SYNTHETASE"/>
    <property type="match status" value="1"/>
</dbReference>
<dbReference type="UniPathway" id="UPA00075">
    <property type="reaction ID" value="UER00335"/>
</dbReference>
<evidence type="ECO:0000256" key="1">
    <source>
        <dbReference type="ARBA" id="ARBA00011738"/>
    </source>
</evidence>
<dbReference type="Proteomes" id="UP000003529">
    <property type="component" value="Unassembled WGS sequence"/>
</dbReference>
<evidence type="ECO:0000256" key="6">
    <source>
        <dbReference type="ARBA" id="ARBA00022842"/>
    </source>
</evidence>
<dbReference type="GO" id="GO:0044208">
    <property type="term" value="P:'de novo' AMP biosynthetic process"/>
    <property type="evidence" value="ECO:0007669"/>
    <property type="project" value="UniProtKB-UniRule"/>
</dbReference>
<dbReference type="Gene3D" id="3.90.170.10">
    <property type="entry name" value="Adenylosuccinate Synthetase, subunit A, domain 3"/>
    <property type="match status" value="1"/>
</dbReference>
<dbReference type="GO" id="GO:0046040">
    <property type="term" value="P:IMP metabolic process"/>
    <property type="evidence" value="ECO:0007669"/>
    <property type="project" value="TreeGrafter"/>
</dbReference>
<evidence type="ECO:0000256" key="5">
    <source>
        <dbReference type="ARBA" id="ARBA00022755"/>
    </source>
</evidence>
<comment type="subcellular location">
    <subcellularLocation>
        <location evidence="8">Cytoplasm</location>
    </subcellularLocation>
</comment>
<reference evidence="11" key="1">
    <citation type="submission" date="2009-04" db="EMBL/GenBank/DDBJ databases">
        <authorList>
            <person name="Weinstock G."/>
            <person name="Sodergren E."/>
            <person name="Clifton S."/>
            <person name="Fulton L."/>
            <person name="Fulton B."/>
            <person name="Courtney L."/>
            <person name="Fronick C."/>
            <person name="Harrison M."/>
            <person name="Strong C."/>
            <person name="Farmer C."/>
            <person name="Delahaunty K."/>
            <person name="Markovic C."/>
            <person name="Hall O."/>
            <person name="Minx P."/>
            <person name="Tomlinson C."/>
            <person name="Mitreva M."/>
            <person name="Nelson J."/>
            <person name="Hou S."/>
            <person name="Wollam A."/>
            <person name="Pepin K.H."/>
            <person name="Johnson M."/>
            <person name="Bhonagiri V."/>
            <person name="Nash W.E."/>
            <person name="Warren W."/>
            <person name="Chinwalla A."/>
            <person name="Mardis E.R."/>
            <person name="Wilson R.K."/>
        </authorList>
    </citation>
    <scope>NUCLEOTIDE SEQUENCE [LARGE SCALE GENOMIC DNA]</scope>
    <source>
        <strain evidence="11">ATCC 17748</strain>
    </source>
</reference>
<keyword evidence="6 8" id="KW-0460">Magnesium</keyword>
<comment type="subunit">
    <text evidence="1 8">Homodimer.</text>
</comment>
<feature type="binding site" description="in other chain" evidence="8">
    <location>
        <position position="252"/>
    </location>
    <ligand>
        <name>IMP</name>
        <dbReference type="ChEBI" id="CHEBI:58053"/>
        <note>ligand shared between dimeric partners</note>
    </ligand>
</feature>
<comment type="pathway">
    <text evidence="8 10">Purine metabolism; AMP biosynthesis via de novo pathway; AMP from IMP: step 1/2.</text>
</comment>